<sequence length="100" mass="11832">MYFLGDLNCTSSSFWLLCNLHIQGLHPFWRFVLLKSDKFCYLGLIIYKEKEIRDVVTHRIKVGLFKWRRASSILCEGQMPLNLKGKFYKIVFTPAMFYGT</sequence>
<evidence type="ECO:0000313" key="1">
    <source>
        <dbReference type="EMBL" id="MPA69228.1"/>
    </source>
</evidence>
<name>A0A5B7BLN0_DAVIN</name>
<protein>
    <submittedName>
        <fullName evidence="1">Uncharacterized protein</fullName>
    </submittedName>
</protein>
<dbReference type="PANTHER" id="PTHR46238">
    <property type="entry name" value="REVERSE TRANSCRIPTASE DOMAIN-CONTAINING PROTEIN"/>
    <property type="match status" value="1"/>
</dbReference>
<organism evidence="1">
    <name type="scientific">Davidia involucrata</name>
    <name type="common">Dove tree</name>
    <dbReference type="NCBI Taxonomy" id="16924"/>
    <lineage>
        <taxon>Eukaryota</taxon>
        <taxon>Viridiplantae</taxon>
        <taxon>Streptophyta</taxon>
        <taxon>Embryophyta</taxon>
        <taxon>Tracheophyta</taxon>
        <taxon>Spermatophyta</taxon>
        <taxon>Magnoliopsida</taxon>
        <taxon>eudicotyledons</taxon>
        <taxon>Gunneridae</taxon>
        <taxon>Pentapetalae</taxon>
        <taxon>asterids</taxon>
        <taxon>Cornales</taxon>
        <taxon>Nyssaceae</taxon>
        <taxon>Davidia</taxon>
    </lineage>
</organism>
<dbReference type="PANTHER" id="PTHR46238:SF8">
    <property type="entry name" value="ENDONUCLEASE_EXONUCLEASE_PHOSPHATASE DOMAIN-CONTAINING PROTEIN"/>
    <property type="match status" value="1"/>
</dbReference>
<proteinExistence type="predicted"/>
<dbReference type="EMBL" id="GHES01038669">
    <property type="protein sequence ID" value="MPA69228.1"/>
    <property type="molecule type" value="Transcribed_RNA"/>
</dbReference>
<gene>
    <name evidence="1" type="ORF">Din_038669</name>
</gene>
<dbReference type="AlphaFoldDB" id="A0A5B7BLN0"/>
<reference evidence="1" key="1">
    <citation type="submission" date="2019-08" db="EMBL/GenBank/DDBJ databases">
        <title>Reference gene set and small RNA set construction with multiple tissues from Davidia involucrata Baill.</title>
        <authorList>
            <person name="Yang H."/>
            <person name="Zhou C."/>
            <person name="Li G."/>
            <person name="Wang J."/>
            <person name="Gao P."/>
            <person name="Wang M."/>
            <person name="Wang R."/>
            <person name="Zhao Y."/>
        </authorList>
    </citation>
    <scope>NUCLEOTIDE SEQUENCE</scope>
    <source>
        <tissue evidence="1">Mixed with DoveR01_LX</tissue>
    </source>
</reference>
<accession>A0A5B7BLN0</accession>